<dbReference type="NCBIfam" id="NF045786">
    <property type="entry name" value="OlefBLtnSynXan"/>
    <property type="match status" value="1"/>
</dbReference>
<evidence type="ECO:0000313" key="2">
    <source>
        <dbReference type="EMBL" id="TXK60769.1"/>
    </source>
</evidence>
<dbReference type="InterPro" id="IPR020845">
    <property type="entry name" value="AMP-binding_CS"/>
</dbReference>
<dbReference type="PANTHER" id="PTHR43767">
    <property type="entry name" value="LONG-CHAIN-FATTY-ACID--COA LIGASE"/>
    <property type="match status" value="1"/>
</dbReference>
<comment type="caution">
    <text evidence="2">The sequence shown here is derived from an EMBL/GenBank/DDBJ whole genome shotgun (WGS) entry which is preliminary data.</text>
</comment>
<feature type="domain" description="AMP-dependent synthetase/ligase" evidence="1">
    <location>
        <begin position="15"/>
        <end position="396"/>
    </location>
</feature>
<dbReference type="Pfam" id="PF00501">
    <property type="entry name" value="AMP-binding"/>
    <property type="match status" value="1"/>
</dbReference>
<dbReference type="AlphaFoldDB" id="A0A5C8KLT4"/>
<sequence length="553" mass="59009">MPETCNIAAALPRLAAQAPDRIAIRCPGRRRGTMAAYDVSLSYAELDARSDAIAAGLATHGIARGTRTVVMVRPTPEFFLVMFALFKAGAIPVLIDPGIDRGALKQCLAEAEPTAFIGIPLAQAARVVLGWGRGHVRDVVTVGRRLFWGGRTLADIEAAGADAGPQLSATDGEDVAAILFTSGSTGVPKGVVYRHRHFVAQVELLRTAFGIEPGGIDLPTFPPFALFDPALGLTSVIPDMDPTRPALADPARLHDAIERFGVTQLFGSPALMQVLAAYGKPLPGIRRVTSAGAPVPPDTVGAIRALLPEDANFWTPYGATECLPVAVVEARELEATRARTEAGEGTCVGWPVQGNDVRIIAIEDSPIADWSRARTVPAGEVGEITVAGPSATDSYLHRPEATAAAKIRETLPEGGTRVVHRMGDLGWFDEKGRLWFCGRKSQRVQTRAGDLYTEQVEPVFNTHPEVRRTALVGVGAAGLQRPVLCVELASDADRGARERVEAELFNLGGRHAHTARVERILFHPGFPVDIRHNAKIGREKLAAWASKQLGVGA</sequence>
<evidence type="ECO:0000259" key="1">
    <source>
        <dbReference type="Pfam" id="PF00501"/>
    </source>
</evidence>
<dbReference type="CDD" id="cd05910">
    <property type="entry name" value="FACL_like_1"/>
    <property type="match status" value="1"/>
</dbReference>
<keyword evidence="3" id="KW-1185">Reference proteome</keyword>
<protein>
    <submittedName>
        <fullName evidence="2">AMP-binding protein</fullName>
    </submittedName>
</protein>
<dbReference type="Gene3D" id="3.30.300.30">
    <property type="match status" value="1"/>
</dbReference>
<dbReference type="InterPro" id="IPR042099">
    <property type="entry name" value="ANL_N_sf"/>
</dbReference>
<organism evidence="2 3">
    <name type="scientific">Alkalisalibacterium limincola</name>
    <dbReference type="NCBI Taxonomy" id="2699169"/>
    <lineage>
        <taxon>Bacteria</taxon>
        <taxon>Pseudomonadati</taxon>
        <taxon>Pseudomonadota</taxon>
        <taxon>Gammaproteobacteria</taxon>
        <taxon>Lysobacterales</taxon>
        <taxon>Lysobacteraceae</taxon>
        <taxon>Alkalisalibacterium</taxon>
    </lineage>
</organism>
<name>A0A5C8KLT4_9GAMM</name>
<dbReference type="OrthoDB" id="9803968at2"/>
<evidence type="ECO:0000313" key="3">
    <source>
        <dbReference type="Proteomes" id="UP000321248"/>
    </source>
</evidence>
<reference evidence="2 3" key="1">
    <citation type="submission" date="2019-08" db="EMBL/GenBank/DDBJ databases">
        <authorList>
            <person name="Karlyshev A.V."/>
        </authorList>
    </citation>
    <scope>NUCLEOTIDE SEQUENCE [LARGE SCALE GENOMIC DNA]</scope>
    <source>
        <strain evidence="2 3">Alg18-2.2</strain>
    </source>
</reference>
<dbReference type="RefSeq" id="WP_147892228.1">
    <property type="nucleotide sequence ID" value="NZ_VRTS01000008.1"/>
</dbReference>
<dbReference type="EMBL" id="VRTS01000008">
    <property type="protein sequence ID" value="TXK60769.1"/>
    <property type="molecule type" value="Genomic_DNA"/>
</dbReference>
<dbReference type="InterPro" id="IPR054888">
    <property type="entry name" value="OlefBLtnSyn"/>
</dbReference>
<proteinExistence type="predicted"/>
<dbReference type="Proteomes" id="UP000321248">
    <property type="component" value="Unassembled WGS sequence"/>
</dbReference>
<gene>
    <name evidence="2" type="ORF">FU658_11610</name>
</gene>
<dbReference type="SUPFAM" id="SSF56801">
    <property type="entry name" value="Acetyl-CoA synthetase-like"/>
    <property type="match status" value="1"/>
</dbReference>
<dbReference type="InterPro" id="IPR000873">
    <property type="entry name" value="AMP-dep_synth/lig_dom"/>
</dbReference>
<dbReference type="InterPro" id="IPR050237">
    <property type="entry name" value="ATP-dep_AMP-bd_enzyme"/>
</dbReference>
<dbReference type="InterPro" id="IPR045851">
    <property type="entry name" value="AMP-bd_C_sf"/>
</dbReference>
<dbReference type="PROSITE" id="PS00455">
    <property type="entry name" value="AMP_BINDING"/>
    <property type="match status" value="1"/>
</dbReference>
<dbReference type="NCBIfam" id="NF006754">
    <property type="entry name" value="PRK09274.1"/>
    <property type="match status" value="1"/>
</dbReference>
<accession>A0A5C8KLT4</accession>
<dbReference type="Gene3D" id="3.40.50.12780">
    <property type="entry name" value="N-terminal domain of ligase-like"/>
    <property type="match status" value="1"/>
</dbReference>
<dbReference type="PANTHER" id="PTHR43767:SF1">
    <property type="entry name" value="NONRIBOSOMAL PEPTIDE SYNTHASE PES1 (EUROFUNG)-RELATED"/>
    <property type="match status" value="1"/>
</dbReference>
<dbReference type="GO" id="GO:0016878">
    <property type="term" value="F:acid-thiol ligase activity"/>
    <property type="evidence" value="ECO:0007669"/>
    <property type="project" value="UniProtKB-ARBA"/>
</dbReference>